<dbReference type="PANTHER" id="PTHR34477:SF1">
    <property type="entry name" value="UPF0213 PROTEIN YHBQ"/>
    <property type="match status" value="1"/>
</dbReference>
<dbReference type="KEGG" id="lby:Lbys_0705"/>
<evidence type="ECO:0000313" key="3">
    <source>
        <dbReference type="EMBL" id="ADQ16467.1"/>
    </source>
</evidence>
<dbReference type="EMBL" id="CP002305">
    <property type="protein sequence ID" value="ADQ16467.1"/>
    <property type="molecule type" value="Genomic_DNA"/>
</dbReference>
<keyword evidence="4" id="KW-1185">Reference proteome</keyword>
<gene>
    <name evidence="3" type="ordered locus">Lbys_0705</name>
</gene>
<dbReference type="SMART" id="SM00465">
    <property type="entry name" value="GIYc"/>
    <property type="match status" value="1"/>
</dbReference>
<dbReference type="RefSeq" id="WP_013407519.1">
    <property type="nucleotide sequence ID" value="NC_014655.1"/>
</dbReference>
<protein>
    <submittedName>
        <fullName evidence="3">Excinuclease ABC C subunit domain protein</fullName>
    </submittedName>
</protein>
<dbReference type="PANTHER" id="PTHR34477">
    <property type="entry name" value="UPF0213 PROTEIN YHBQ"/>
    <property type="match status" value="1"/>
</dbReference>
<dbReference type="CDD" id="cd10456">
    <property type="entry name" value="GIY-YIG_UPF0213"/>
    <property type="match status" value="1"/>
</dbReference>
<dbReference type="InterPro" id="IPR000305">
    <property type="entry name" value="GIY-YIG_endonuc"/>
</dbReference>
<dbReference type="STRING" id="649349.Lbys_0705"/>
<evidence type="ECO:0000256" key="1">
    <source>
        <dbReference type="ARBA" id="ARBA00007435"/>
    </source>
</evidence>
<organism evidence="3 4">
    <name type="scientific">Leadbetterella byssophila (strain DSM 17132 / JCM 16389 / KACC 11308 / NBRC 106382 / 4M15)</name>
    <dbReference type="NCBI Taxonomy" id="649349"/>
    <lineage>
        <taxon>Bacteria</taxon>
        <taxon>Pseudomonadati</taxon>
        <taxon>Bacteroidota</taxon>
        <taxon>Cytophagia</taxon>
        <taxon>Cytophagales</taxon>
        <taxon>Leadbetterellaceae</taxon>
        <taxon>Leadbetterella</taxon>
    </lineage>
</organism>
<dbReference type="SUPFAM" id="SSF82771">
    <property type="entry name" value="GIY-YIG endonuclease"/>
    <property type="match status" value="1"/>
</dbReference>
<dbReference type="InterPro" id="IPR035901">
    <property type="entry name" value="GIY-YIG_endonuc_sf"/>
</dbReference>
<dbReference type="PROSITE" id="PS50164">
    <property type="entry name" value="GIY_YIG"/>
    <property type="match status" value="1"/>
</dbReference>
<dbReference type="OrthoDB" id="1495241at2"/>
<dbReference type="Pfam" id="PF01541">
    <property type="entry name" value="GIY-YIG"/>
    <property type="match status" value="1"/>
</dbReference>
<evidence type="ECO:0000259" key="2">
    <source>
        <dbReference type="PROSITE" id="PS50164"/>
    </source>
</evidence>
<dbReference type="Proteomes" id="UP000007435">
    <property type="component" value="Chromosome"/>
</dbReference>
<dbReference type="Gene3D" id="3.40.1440.10">
    <property type="entry name" value="GIY-YIG endonuclease"/>
    <property type="match status" value="1"/>
</dbReference>
<dbReference type="eggNOG" id="COG2827">
    <property type="taxonomic scope" value="Bacteria"/>
</dbReference>
<comment type="similarity">
    <text evidence="1">Belongs to the UPF0213 family.</text>
</comment>
<proteinExistence type="inferred from homology"/>
<evidence type="ECO:0000313" key="4">
    <source>
        <dbReference type="Proteomes" id="UP000007435"/>
    </source>
</evidence>
<accession>E4RZC8</accession>
<feature type="domain" description="GIY-YIG" evidence="2">
    <location>
        <begin position="1"/>
        <end position="76"/>
    </location>
</feature>
<dbReference type="InterPro" id="IPR050190">
    <property type="entry name" value="UPF0213_domain"/>
</dbReference>
<reference key="1">
    <citation type="submission" date="2010-11" db="EMBL/GenBank/DDBJ databases">
        <title>The complete genome of Leadbetterella byssophila DSM 17132.</title>
        <authorList>
            <consortium name="US DOE Joint Genome Institute (JGI-PGF)"/>
            <person name="Lucas S."/>
            <person name="Copeland A."/>
            <person name="Lapidus A."/>
            <person name="Glavina del Rio T."/>
            <person name="Dalin E."/>
            <person name="Tice H."/>
            <person name="Bruce D."/>
            <person name="Goodwin L."/>
            <person name="Pitluck S."/>
            <person name="Kyrpides N."/>
            <person name="Mavromatis K."/>
            <person name="Ivanova N."/>
            <person name="Teshima H."/>
            <person name="Brettin T."/>
            <person name="Detter J.C."/>
            <person name="Han C."/>
            <person name="Tapia R."/>
            <person name="Land M."/>
            <person name="Hauser L."/>
            <person name="Markowitz V."/>
            <person name="Cheng J.-F."/>
            <person name="Hugenholtz P."/>
            <person name="Woyke T."/>
            <person name="Wu D."/>
            <person name="Tindall B."/>
            <person name="Pomrenke H.G."/>
            <person name="Brambilla E."/>
            <person name="Klenk H.-P."/>
            <person name="Eisen J.A."/>
        </authorList>
    </citation>
    <scope>NUCLEOTIDE SEQUENCE [LARGE SCALE GENOMIC DNA]</scope>
    <source>
        <strain>DSM 17132</strain>
    </source>
</reference>
<reference evidence="3 4" key="2">
    <citation type="journal article" date="2011" name="Stand. Genomic Sci.">
        <title>Complete genome sequence of Leadbetterella byssophila type strain (4M15).</title>
        <authorList>
            <person name="Abt B."/>
            <person name="Teshima H."/>
            <person name="Lucas S."/>
            <person name="Lapidus A."/>
            <person name="Del Rio T.G."/>
            <person name="Nolan M."/>
            <person name="Tice H."/>
            <person name="Cheng J.F."/>
            <person name="Pitluck S."/>
            <person name="Liolios K."/>
            <person name="Pagani I."/>
            <person name="Ivanova N."/>
            <person name="Mavromatis K."/>
            <person name="Pati A."/>
            <person name="Tapia R."/>
            <person name="Han C."/>
            <person name="Goodwin L."/>
            <person name="Chen A."/>
            <person name="Palaniappan K."/>
            <person name="Land M."/>
            <person name="Hauser L."/>
            <person name="Chang Y.J."/>
            <person name="Jeffries C.D."/>
            <person name="Rohde M."/>
            <person name="Goker M."/>
            <person name="Tindall B.J."/>
            <person name="Detter J.C."/>
            <person name="Woyke T."/>
            <person name="Bristow J."/>
            <person name="Eisen J.A."/>
            <person name="Markowitz V."/>
            <person name="Hugenholtz P."/>
            <person name="Klenk H.P."/>
            <person name="Kyrpides N.C."/>
        </authorList>
    </citation>
    <scope>NUCLEOTIDE SEQUENCE [LARGE SCALE GENOMIC DNA]</scope>
    <source>
        <strain evidence="4">DSM 17132 / JCM 16389 / KACC 11308 / NBRC 106382 / 4M15</strain>
    </source>
</reference>
<sequence length="104" mass="12262">MKGYMYILKCSDDSYYTGSTTNLELRLAQHQNGEGANYTKKRLPVTLVYYEEFNRIDKAFYREKQVQGWSKKKKEALIKGRENELRSLAQCLNESSHKNWNKEG</sequence>
<name>E4RZC8_LEAB4</name>
<dbReference type="AlphaFoldDB" id="E4RZC8"/>
<dbReference type="HOGENOM" id="CLU_135650_4_1_10"/>